<dbReference type="PANTHER" id="PTHR10270:SF161">
    <property type="entry name" value="SEX-DETERMINING REGION Y PROTEIN"/>
    <property type="match status" value="1"/>
</dbReference>
<dbReference type="GO" id="GO:0005634">
    <property type="term" value="C:nucleus"/>
    <property type="evidence" value="ECO:0007669"/>
    <property type="project" value="UniProtKB-UniRule"/>
</dbReference>
<dbReference type="SUPFAM" id="SSF47095">
    <property type="entry name" value="HMG-box"/>
    <property type="match status" value="1"/>
</dbReference>
<protein>
    <recommendedName>
        <fullName evidence="5">HMG box domain-containing protein</fullName>
    </recommendedName>
</protein>
<evidence type="ECO:0000313" key="6">
    <source>
        <dbReference type="EMBL" id="KAJ2929438.1"/>
    </source>
</evidence>
<keyword evidence="1 3" id="KW-0238">DNA-binding</keyword>
<reference evidence="6" key="1">
    <citation type="submission" date="2022-06" db="EMBL/GenBank/DDBJ databases">
        <title>Genome Sequence of Candolleomyces eurysporus.</title>
        <authorList>
            <person name="Buettner E."/>
        </authorList>
    </citation>
    <scope>NUCLEOTIDE SEQUENCE</scope>
    <source>
        <strain evidence="6">VTCC 930004</strain>
    </source>
</reference>
<dbReference type="InterPro" id="IPR036910">
    <property type="entry name" value="HMG_box_dom_sf"/>
</dbReference>
<dbReference type="GO" id="GO:0001228">
    <property type="term" value="F:DNA-binding transcription activator activity, RNA polymerase II-specific"/>
    <property type="evidence" value="ECO:0007669"/>
    <property type="project" value="TreeGrafter"/>
</dbReference>
<feature type="region of interest" description="Disordered" evidence="4">
    <location>
        <begin position="22"/>
        <end position="68"/>
    </location>
</feature>
<evidence type="ECO:0000256" key="3">
    <source>
        <dbReference type="PROSITE-ProRule" id="PRU00267"/>
    </source>
</evidence>
<sequence length="367" mass="40490">MPATLSRIFGWSPPLNETFVEVDVPDQPLPPHLPTYHTAEPSSPASSTSTLSDGQMEQRSEAVRKGDPGWVARPRNEFILFRCDYVRKHTKEGGNKRNRRHPGHEAEKTLSKLAAEAWRALPQEERLYWREQANLERNDHARKYPDYRYRPKKSATARKRTSRSSGSVSAGVITNCKSIPAPALLNPITVSRSPSTESPAPMRLVERPGTLFLDNSLRKSTSVPLLPSHAVAVEHRNNWVPLNLQPIQGSLDSRMNPSGINQLQSPGGPKFLNAVSGGYPSLPPHQCGPNDVHWVPGAYQPTAPAGVGLLMRTASGNGAENLLNGYRANVNVNLGVVPGEYLTSSAEMTPDEVFVMDRDEYFTSSYQ</sequence>
<dbReference type="InterPro" id="IPR050140">
    <property type="entry name" value="SRY-related_HMG-box_TF-like"/>
</dbReference>
<comment type="caution">
    <text evidence="6">The sequence shown here is derived from an EMBL/GenBank/DDBJ whole genome shotgun (WGS) entry which is preliminary data.</text>
</comment>
<feature type="DNA-binding region" description="HMG box" evidence="3">
    <location>
        <begin position="71"/>
        <end position="148"/>
    </location>
</feature>
<name>A0A9W8MHP5_9AGAR</name>
<gene>
    <name evidence="6" type="ORF">H1R20_g7660</name>
</gene>
<dbReference type="AlphaFoldDB" id="A0A9W8MHP5"/>
<evidence type="ECO:0000256" key="2">
    <source>
        <dbReference type="ARBA" id="ARBA00023163"/>
    </source>
</evidence>
<dbReference type="GO" id="GO:0030154">
    <property type="term" value="P:cell differentiation"/>
    <property type="evidence" value="ECO:0007669"/>
    <property type="project" value="TreeGrafter"/>
</dbReference>
<feature type="compositionally biased region" description="Basic residues" evidence="4">
    <location>
        <begin position="150"/>
        <end position="162"/>
    </location>
</feature>
<feature type="compositionally biased region" description="Low complexity" evidence="4">
    <location>
        <begin position="38"/>
        <end position="52"/>
    </location>
</feature>
<feature type="region of interest" description="Disordered" evidence="4">
    <location>
        <begin position="142"/>
        <end position="169"/>
    </location>
</feature>
<organism evidence="6 7">
    <name type="scientific">Candolleomyces eurysporus</name>
    <dbReference type="NCBI Taxonomy" id="2828524"/>
    <lineage>
        <taxon>Eukaryota</taxon>
        <taxon>Fungi</taxon>
        <taxon>Dikarya</taxon>
        <taxon>Basidiomycota</taxon>
        <taxon>Agaricomycotina</taxon>
        <taxon>Agaricomycetes</taxon>
        <taxon>Agaricomycetidae</taxon>
        <taxon>Agaricales</taxon>
        <taxon>Agaricineae</taxon>
        <taxon>Psathyrellaceae</taxon>
        <taxon>Candolleomyces</taxon>
    </lineage>
</organism>
<dbReference type="Gene3D" id="1.10.30.10">
    <property type="entry name" value="High mobility group box domain"/>
    <property type="match status" value="1"/>
</dbReference>
<keyword evidence="3" id="KW-0539">Nucleus</keyword>
<evidence type="ECO:0000259" key="5">
    <source>
        <dbReference type="PROSITE" id="PS50118"/>
    </source>
</evidence>
<feature type="compositionally biased region" description="Basic and acidic residues" evidence="4">
    <location>
        <begin position="56"/>
        <end position="67"/>
    </location>
</feature>
<dbReference type="PANTHER" id="PTHR10270">
    <property type="entry name" value="SOX TRANSCRIPTION FACTOR"/>
    <property type="match status" value="1"/>
</dbReference>
<dbReference type="SMART" id="SM00398">
    <property type="entry name" value="HMG"/>
    <property type="match status" value="1"/>
</dbReference>
<dbReference type="PROSITE" id="PS50118">
    <property type="entry name" value="HMG_BOX_2"/>
    <property type="match status" value="1"/>
</dbReference>
<keyword evidence="7" id="KW-1185">Reference proteome</keyword>
<evidence type="ECO:0000256" key="4">
    <source>
        <dbReference type="SAM" id="MobiDB-lite"/>
    </source>
</evidence>
<accession>A0A9W8MHP5</accession>
<proteinExistence type="predicted"/>
<evidence type="ECO:0000256" key="1">
    <source>
        <dbReference type="ARBA" id="ARBA00023125"/>
    </source>
</evidence>
<feature type="non-terminal residue" evidence="6">
    <location>
        <position position="1"/>
    </location>
</feature>
<dbReference type="InterPro" id="IPR009071">
    <property type="entry name" value="HMG_box_dom"/>
</dbReference>
<feature type="domain" description="HMG box" evidence="5">
    <location>
        <begin position="71"/>
        <end position="148"/>
    </location>
</feature>
<dbReference type="CDD" id="cd01389">
    <property type="entry name" value="HMG-box_ROX1-like"/>
    <property type="match status" value="1"/>
</dbReference>
<dbReference type="GO" id="GO:0000978">
    <property type="term" value="F:RNA polymerase II cis-regulatory region sequence-specific DNA binding"/>
    <property type="evidence" value="ECO:0007669"/>
    <property type="project" value="TreeGrafter"/>
</dbReference>
<evidence type="ECO:0000313" key="7">
    <source>
        <dbReference type="Proteomes" id="UP001140091"/>
    </source>
</evidence>
<dbReference type="Proteomes" id="UP001140091">
    <property type="component" value="Unassembled WGS sequence"/>
</dbReference>
<keyword evidence="2" id="KW-0804">Transcription</keyword>
<dbReference type="EMBL" id="JANBPK010000874">
    <property type="protein sequence ID" value="KAJ2929438.1"/>
    <property type="molecule type" value="Genomic_DNA"/>
</dbReference>
<dbReference type="Pfam" id="PF00505">
    <property type="entry name" value="HMG_box"/>
    <property type="match status" value="1"/>
</dbReference>
<dbReference type="OrthoDB" id="6247875at2759"/>